<dbReference type="AlphaFoldDB" id="A0A8S8X9P3"/>
<proteinExistence type="inferred from homology"/>
<reference evidence="9" key="1">
    <citation type="submission" date="2021-02" db="EMBL/GenBank/DDBJ databases">
        <title>Genome sequence of Rhodospirillales sp. strain TMPK1 isolated from soil.</title>
        <authorList>
            <person name="Nakai R."/>
            <person name="Kusada H."/>
            <person name="Tamaki H."/>
        </authorList>
    </citation>
    <scope>NUCLEOTIDE SEQUENCE</scope>
    <source>
        <strain evidence="9">TMPK1</strain>
    </source>
</reference>
<dbReference type="FunFam" id="3.30.70.250:FF:000001">
    <property type="entry name" value="Malonyl CoA-acyl carrier protein transacylase"/>
    <property type="match status" value="1"/>
</dbReference>
<comment type="caution">
    <text evidence="9">The sequence shown here is derived from an EMBL/GenBank/DDBJ whole genome shotgun (WGS) entry which is preliminary data.</text>
</comment>
<dbReference type="Pfam" id="PF00698">
    <property type="entry name" value="Acyl_transf_1"/>
    <property type="match status" value="1"/>
</dbReference>
<dbReference type="NCBIfam" id="TIGR00128">
    <property type="entry name" value="fabD"/>
    <property type="match status" value="1"/>
</dbReference>
<dbReference type="PIRSF" id="PIRSF000446">
    <property type="entry name" value="Mct"/>
    <property type="match status" value="1"/>
</dbReference>
<feature type="domain" description="Malonyl-CoA:ACP transacylase (MAT)" evidence="8">
    <location>
        <begin position="6"/>
        <end position="305"/>
    </location>
</feature>
<evidence type="ECO:0000256" key="6">
    <source>
        <dbReference type="PIRNR" id="PIRNR000446"/>
    </source>
</evidence>
<dbReference type="GO" id="GO:0004314">
    <property type="term" value="F:[acyl-carrier-protein] S-malonyltransferase activity"/>
    <property type="evidence" value="ECO:0007669"/>
    <property type="project" value="UniProtKB-EC"/>
</dbReference>
<dbReference type="InterPro" id="IPR004410">
    <property type="entry name" value="Malonyl_CoA-ACP_transAc_FabD"/>
</dbReference>
<keyword evidence="10" id="KW-1185">Reference proteome</keyword>
<evidence type="ECO:0000259" key="8">
    <source>
        <dbReference type="SMART" id="SM00827"/>
    </source>
</evidence>
<evidence type="ECO:0000256" key="5">
    <source>
        <dbReference type="ARBA" id="ARBA00048462"/>
    </source>
</evidence>
<evidence type="ECO:0000313" key="9">
    <source>
        <dbReference type="EMBL" id="GIL39474.1"/>
    </source>
</evidence>
<keyword evidence="4 6" id="KW-0012">Acyltransferase</keyword>
<dbReference type="InterPro" id="IPR024925">
    <property type="entry name" value="Malonyl_CoA-ACP_transAc"/>
</dbReference>
<dbReference type="Gene3D" id="3.40.366.10">
    <property type="entry name" value="Malonyl-Coenzyme A Acyl Carrier Protein, domain 2"/>
    <property type="match status" value="1"/>
</dbReference>
<organism evidence="9 10">
    <name type="scientific">Roseiterribacter gracilis</name>
    <dbReference type="NCBI Taxonomy" id="2812848"/>
    <lineage>
        <taxon>Bacteria</taxon>
        <taxon>Pseudomonadati</taxon>
        <taxon>Pseudomonadota</taxon>
        <taxon>Alphaproteobacteria</taxon>
        <taxon>Rhodospirillales</taxon>
        <taxon>Roseiterribacteraceae</taxon>
        <taxon>Roseiterribacter</taxon>
    </lineage>
</organism>
<dbReference type="InterPro" id="IPR014043">
    <property type="entry name" value="Acyl_transferase_dom"/>
</dbReference>
<dbReference type="RefSeq" id="WP_420242578.1">
    <property type="nucleotide sequence ID" value="NZ_BOPV01000001.1"/>
</dbReference>
<dbReference type="Proteomes" id="UP000681075">
    <property type="component" value="Unassembled WGS sequence"/>
</dbReference>
<name>A0A8S8X9P3_9PROT</name>
<feature type="active site" evidence="7">
    <location>
        <position position="203"/>
    </location>
</feature>
<dbReference type="PANTHER" id="PTHR42681:SF1">
    <property type="entry name" value="MALONYL-COA-ACYL CARRIER PROTEIN TRANSACYLASE, MITOCHONDRIAL"/>
    <property type="match status" value="1"/>
</dbReference>
<dbReference type="EMBL" id="BOPV01000001">
    <property type="protein sequence ID" value="GIL39474.1"/>
    <property type="molecule type" value="Genomic_DNA"/>
</dbReference>
<dbReference type="Gene3D" id="3.30.70.250">
    <property type="entry name" value="Malonyl-CoA ACP transacylase, ACP-binding"/>
    <property type="match status" value="1"/>
</dbReference>
<dbReference type="GO" id="GO:0005829">
    <property type="term" value="C:cytosol"/>
    <property type="evidence" value="ECO:0007669"/>
    <property type="project" value="TreeGrafter"/>
</dbReference>
<evidence type="ECO:0000256" key="7">
    <source>
        <dbReference type="PIRSR" id="PIRSR000446-1"/>
    </source>
</evidence>
<evidence type="ECO:0000256" key="2">
    <source>
        <dbReference type="ARBA" id="ARBA00018953"/>
    </source>
</evidence>
<dbReference type="EC" id="2.3.1.39" evidence="1 6"/>
<dbReference type="InterPro" id="IPR016036">
    <property type="entry name" value="Malonyl_transacylase_ACP-bd"/>
</dbReference>
<sequence length="312" mass="32754">MSRAFIFPGQGSQAVGMGRELADAFATARQVFEEVDDALSQKLSKLMWEGPDTDLNLTENAQPALMAVSVAAFRVLQEGGVDLSKHAKFVAGHSLGEYSALAAAGVFKLGDTARLLKIRGQAMQRAVPVGVGAMAAILGAELDAVRAIAEEAAQGQVCEAANDNAPGQIVVSGHAEAVDRAIALAAERGFKRAMKLPVSAPFHCALMAPAADAMQKALADVAMAPPAVPVVANVVAEAVHEPSRIRDLLVEQVTGTVRWRESVLWMKSQDVGQLVEVGAGKVLTGLTKRIDKEIEGVTLNTPADIDAFLKTL</sequence>
<dbReference type="InterPro" id="IPR016035">
    <property type="entry name" value="Acyl_Trfase/lysoPLipase"/>
</dbReference>
<dbReference type="InterPro" id="IPR001227">
    <property type="entry name" value="Ac_transferase_dom_sf"/>
</dbReference>
<evidence type="ECO:0000256" key="1">
    <source>
        <dbReference type="ARBA" id="ARBA00013258"/>
    </source>
</evidence>
<dbReference type="SMART" id="SM00827">
    <property type="entry name" value="PKS_AT"/>
    <property type="match status" value="1"/>
</dbReference>
<keyword evidence="3 6" id="KW-0808">Transferase</keyword>
<evidence type="ECO:0000256" key="3">
    <source>
        <dbReference type="ARBA" id="ARBA00022679"/>
    </source>
</evidence>
<gene>
    <name evidence="9" type="ORF">TMPK1_17110</name>
</gene>
<dbReference type="SUPFAM" id="SSF55048">
    <property type="entry name" value="Probable ACP-binding domain of malonyl-CoA ACP transacylase"/>
    <property type="match status" value="1"/>
</dbReference>
<feature type="active site" evidence="7">
    <location>
        <position position="94"/>
    </location>
</feature>
<accession>A0A8S8X9P3</accession>
<dbReference type="GO" id="GO:0006633">
    <property type="term" value="P:fatty acid biosynthetic process"/>
    <property type="evidence" value="ECO:0007669"/>
    <property type="project" value="TreeGrafter"/>
</dbReference>
<dbReference type="PANTHER" id="PTHR42681">
    <property type="entry name" value="MALONYL-COA-ACYL CARRIER PROTEIN TRANSACYLASE, MITOCHONDRIAL"/>
    <property type="match status" value="1"/>
</dbReference>
<evidence type="ECO:0000256" key="4">
    <source>
        <dbReference type="ARBA" id="ARBA00023315"/>
    </source>
</evidence>
<comment type="similarity">
    <text evidence="6">Belongs to the fabD family.</text>
</comment>
<evidence type="ECO:0000313" key="10">
    <source>
        <dbReference type="Proteomes" id="UP000681075"/>
    </source>
</evidence>
<dbReference type="SUPFAM" id="SSF52151">
    <property type="entry name" value="FabD/lysophospholipase-like"/>
    <property type="match status" value="1"/>
</dbReference>
<protein>
    <recommendedName>
        <fullName evidence="2 6">Malonyl CoA-acyl carrier protein transacylase</fullName>
        <ecNumber evidence="1 6">2.3.1.39</ecNumber>
    </recommendedName>
</protein>
<dbReference type="InterPro" id="IPR050858">
    <property type="entry name" value="Mal-CoA-ACP_Trans/PKS_FabD"/>
</dbReference>
<comment type="catalytic activity">
    <reaction evidence="5 6">
        <text>holo-[ACP] + malonyl-CoA = malonyl-[ACP] + CoA</text>
        <dbReference type="Rhea" id="RHEA:41792"/>
        <dbReference type="Rhea" id="RHEA-COMP:9623"/>
        <dbReference type="Rhea" id="RHEA-COMP:9685"/>
        <dbReference type="ChEBI" id="CHEBI:57287"/>
        <dbReference type="ChEBI" id="CHEBI:57384"/>
        <dbReference type="ChEBI" id="CHEBI:64479"/>
        <dbReference type="ChEBI" id="CHEBI:78449"/>
        <dbReference type="EC" id="2.3.1.39"/>
    </reaction>
</comment>